<dbReference type="GO" id="GO:0008610">
    <property type="term" value="P:lipid biosynthetic process"/>
    <property type="evidence" value="ECO:0007669"/>
    <property type="project" value="InterPro"/>
</dbReference>
<dbReference type="OrthoDB" id="9770329at2"/>
<keyword evidence="3 5" id="KW-1133">Transmembrane helix</keyword>
<gene>
    <name evidence="7" type="ORF">BOW52_08595</name>
</gene>
<dbReference type="GO" id="GO:0016020">
    <property type="term" value="C:membrane"/>
    <property type="evidence" value="ECO:0007669"/>
    <property type="project" value="UniProtKB-SubCell"/>
</dbReference>
<feature type="transmembrane region" description="Helical" evidence="5">
    <location>
        <begin position="12"/>
        <end position="32"/>
    </location>
</feature>
<feature type="transmembrane region" description="Helical" evidence="5">
    <location>
        <begin position="53"/>
        <end position="73"/>
    </location>
</feature>
<dbReference type="InterPro" id="IPR050307">
    <property type="entry name" value="Sterol_Desaturase_Related"/>
</dbReference>
<protein>
    <recommendedName>
        <fullName evidence="6">Fatty acid hydroxylase domain-containing protein</fullName>
    </recommendedName>
</protein>
<feature type="domain" description="Fatty acid hydroxylase" evidence="6">
    <location>
        <begin position="94"/>
        <end position="230"/>
    </location>
</feature>
<feature type="transmembrane region" description="Helical" evidence="5">
    <location>
        <begin position="88"/>
        <end position="107"/>
    </location>
</feature>
<dbReference type="GO" id="GO:0005506">
    <property type="term" value="F:iron ion binding"/>
    <property type="evidence" value="ECO:0007669"/>
    <property type="project" value="InterPro"/>
</dbReference>
<evidence type="ECO:0000313" key="8">
    <source>
        <dbReference type="Proteomes" id="UP000190198"/>
    </source>
</evidence>
<reference evidence="7 8" key="1">
    <citation type="submission" date="2016-11" db="EMBL/GenBank/DDBJ databases">
        <title>Mixed transmission modes and dynamic genome evolution in an obligate animal-bacterial symbiosis.</title>
        <authorList>
            <person name="Russell S.L."/>
            <person name="Corbett-Detig R.B."/>
            <person name="Cavanaugh C.M."/>
        </authorList>
    </citation>
    <scope>NUCLEOTIDE SEQUENCE [LARGE SCALE GENOMIC DNA]</scope>
    <source>
        <strain evidence="7">Sp-SM6</strain>
    </source>
</reference>
<keyword evidence="8" id="KW-1185">Reference proteome</keyword>
<dbReference type="Proteomes" id="UP000190198">
    <property type="component" value="Unassembled WGS sequence"/>
</dbReference>
<evidence type="ECO:0000313" key="7">
    <source>
        <dbReference type="EMBL" id="OOZ38418.1"/>
    </source>
</evidence>
<sequence length="282" mass="32633">MLENILQNNAETLLFLGMIVALIFAALMEGIFPRRAQSGDLGYRWGNNISLMILNQVNLGVVTFAVSTLVAWWGEEENIGLLRGVDLGLFPLLLIAILVLEFVSYWFHRALHTFPRLWRLHAVHHSDTEVDFTTTYRNHPCELYVNVPLTVPVIMLMGFPVEVVVLYQVIKSSISIFAHSNTRLPEKLDAVLRYFIITPDFHRIHHSSDRKYTDSHFSEAFPVWDYLFGTTSKIPYAQHESMQLGLEYFRGKKDGRLDKLLLRPFIWKRERNKEMSGRPKTA</sequence>
<comment type="subcellular location">
    <subcellularLocation>
        <location evidence="1">Membrane</location>
    </subcellularLocation>
</comment>
<dbReference type="AlphaFoldDB" id="A0A1T2L008"/>
<evidence type="ECO:0000259" key="6">
    <source>
        <dbReference type="Pfam" id="PF04116"/>
    </source>
</evidence>
<dbReference type="PANTHER" id="PTHR11863">
    <property type="entry name" value="STEROL DESATURASE"/>
    <property type="match status" value="1"/>
</dbReference>
<accession>A0A1T2L008</accession>
<organism evidence="7 8">
    <name type="scientific">Solemya elarraichensis gill symbiont</name>
    <dbReference type="NCBI Taxonomy" id="1918949"/>
    <lineage>
        <taxon>Bacteria</taxon>
        <taxon>Pseudomonadati</taxon>
        <taxon>Pseudomonadota</taxon>
        <taxon>Gammaproteobacteria</taxon>
        <taxon>sulfur-oxidizing symbionts</taxon>
    </lineage>
</organism>
<dbReference type="RefSeq" id="WP_078477362.1">
    <property type="nucleotide sequence ID" value="NZ_MPRK01000182.1"/>
</dbReference>
<proteinExistence type="predicted"/>
<dbReference type="EMBL" id="MPRK01000182">
    <property type="protein sequence ID" value="OOZ38418.1"/>
    <property type="molecule type" value="Genomic_DNA"/>
</dbReference>
<keyword evidence="4 5" id="KW-0472">Membrane</keyword>
<evidence type="ECO:0000256" key="1">
    <source>
        <dbReference type="ARBA" id="ARBA00004370"/>
    </source>
</evidence>
<evidence type="ECO:0000256" key="3">
    <source>
        <dbReference type="ARBA" id="ARBA00022989"/>
    </source>
</evidence>
<dbReference type="Pfam" id="PF04116">
    <property type="entry name" value="FA_hydroxylase"/>
    <property type="match status" value="1"/>
</dbReference>
<evidence type="ECO:0000256" key="4">
    <source>
        <dbReference type="ARBA" id="ARBA00023136"/>
    </source>
</evidence>
<evidence type="ECO:0000256" key="2">
    <source>
        <dbReference type="ARBA" id="ARBA00022692"/>
    </source>
</evidence>
<keyword evidence="2 5" id="KW-0812">Transmembrane</keyword>
<evidence type="ECO:0000256" key="5">
    <source>
        <dbReference type="SAM" id="Phobius"/>
    </source>
</evidence>
<comment type="caution">
    <text evidence="7">The sequence shown here is derived from an EMBL/GenBank/DDBJ whole genome shotgun (WGS) entry which is preliminary data.</text>
</comment>
<dbReference type="InterPro" id="IPR006694">
    <property type="entry name" value="Fatty_acid_hydroxylase"/>
</dbReference>
<dbReference type="GO" id="GO:0016491">
    <property type="term" value="F:oxidoreductase activity"/>
    <property type="evidence" value="ECO:0007669"/>
    <property type="project" value="InterPro"/>
</dbReference>
<name>A0A1T2L008_9GAMM</name>